<dbReference type="EMBL" id="CP036532">
    <property type="protein sequence ID" value="QBK32206.1"/>
    <property type="molecule type" value="Genomic_DNA"/>
</dbReference>
<dbReference type="SUPFAM" id="SSF52540">
    <property type="entry name" value="P-loop containing nucleoside triphosphate hydrolases"/>
    <property type="match status" value="1"/>
</dbReference>
<evidence type="ECO:0000256" key="1">
    <source>
        <dbReference type="ARBA" id="ARBA00004496"/>
    </source>
</evidence>
<dbReference type="RefSeq" id="WP_131617846.1">
    <property type="nucleotide sequence ID" value="NZ_CP036532.1"/>
</dbReference>
<evidence type="ECO:0000256" key="3">
    <source>
        <dbReference type="ARBA" id="ARBA00019010"/>
    </source>
</evidence>
<evidence type="ECO:0000259" key="11">
    <source>
        <dbReference type="Pfam" id="PF01636"/>
    </source>
</evidence>
<dbReference type="OrthoDB" id="9809275at2"/>
<dbReference type="InterPro" id="IPR003442">
    <property type="entry name" value="T6A_TsaE"/>
</dbReference>
<evidence type="ECO:0000256" key="2">
    <source>
        <dbReference type="ARBA" id="ARBA00007599"/>
    </source>
</evidence>
<evidence type="ECO:0000256" key="5">
    <source>
        <dbReference type="ARBA" id="ARBA00022694"/>
    </source>
</evidence>
<evidence type="ECO:0000256" key="6">
    <source>
        <dbReference type="ARBA" id="ARBA00022723"/>
    </source>
</evidence>
<evidence type="ECO:0000256" key="10">
    <source>
        <dbReference type="ARBA" id="ARBA00032441"/>
    </source>
</evidence>
<proteinExistence type="inferred from homology"/>
<dbReference type="GeneID" id="90765949"/>
<comment type="subcellular location">
    <subcellularLocation>
        <location evidence="1">Cytoplasm</location>
    </subcellularLocation>
</comment>
<dbReference type="GO" id="GO:0016740">
    <property type="term" value="F:transferase activity"/>
    <property type="evidence" value="ECO:0007669"/>
    <property type="project" value="UniProtKB-KW"/>
</dbReference>
<evidence type="ECO:0000256" key="9">
    <source>
        <dbReference type="ARBA" id="ARBA00022842"/>
    </source>
</evidence>
<dbReference type="GO" id="GO:0005524">
    <property type="term" value="F:ATP binding"/>
    <property type="evidence" value="ECO:0007669"/>
    <property type="project" value="UniProtKB-KW"/>
</dbReference>
<dbReference type="InterPro" id="IPR002575">
    <property type="entry name" value="Aminoglycoside_PTrfase"/>
</dbReference>
<evidence type="ECO:0000313" key="12">
    <source>
        <dbReference type="EMBL" id="QBK32206.1"/>
    </source>
</evidence>
<dbReference type="PANTHER" id="PTHR33540:SF2">
    <property type="entry name" value="TRNA THREONYLCARBAMOYLADENOSINE BIOSYNTHESIS PROTEIN TSAE"/>
    <property type="match status" value="1"/>
</dbReference>
<keyword evidence="6" id="KW-0479">Metal-binding</keyword>
<dbReference type="Pfam" id="PF02367">
    <property type="entry name" value="TsaE"/>
    <property type="match status" value="1"/>
</dbReference>
<dbReference type="GO" id="GO:0046872">
    <property type="term" value="F:metal ion binding"/>
    <property type="evidence" value="ECO:0007669"/>
    <property type="project" value="UniProtKB-KW"/>
</dbReference>
<dbReference type="InterPro" id="IPR027417">
    <property type="entry name" value="P-loop_NTPase"/>
</dbReference>
<evidence type="ECO:0000256" key="4">
    <source>
        <dbReference type="ARBA" id="ARBA00022490"/>
    </source>
</evidence>
<gene>
    <name evidence="12" type="primary">tsaE</name>
    <name evidence="12" type="ORF">E0E05_01465</name>
</gene>
<comment type="similarity">
    <text evidence="2">Belongs to the TsaE family.</text>
</comment>
<feature type="domain" description="Aminoglycoside phosphotransferase" evidence="11">
    <location>
        <begin position="173"/>
        <end position="429"/>
    </location>
</feature>
<dbReference type="InterPro" id="IPR011009">
    <property type="entry name" value="Kinase-like_dom_sf"/>
</dbReference>
<keyword evidence="13" id="KW-1185">Reference proteome</keyword>
<sequence>MPLVSAPLDEPEMARLAADLAMAARPGDCFALSGDLGAGKTTLARAFIRALAGDDALDVPSPTFTLVQTYATSPPVAHYDLYRIGAPEELDELGLDEALETGIVLIEWPERAGASLPADAIGLTLEEATDEAGADARRVSVEGTEAAIERIGRSLAVRGLLENAGHGRALRAPLAGDASTRRYETVTDGAWRAVLMDCPPMPDGPPIRAGKPYSRIAHLAEDIRPFIAVARTLVQAGFRAPDIFAVDYALGLALMSDLGSEPVVDRARRPIAERYEAAVDLLAALHGRRWSRDLALEDGSVHHIPDFDADVMQIEVDLLIDWFLPRQTGTRASDADLARWQAIWSDLFARVDAGPKTLVLRDFHSPNLLWHARAEGHDRIGLIDFQDALWGHPAYDLMSLAHDARVDVPPVLQRGLVDRYCRTRRAVDPAFDEDAFRAAAAILAAQRAAKILGIFVRLDARDGKPAYLAHLPRMKAYLRSALAHPVLADLRAWLDARGVLEPKPDHT</sequence>
<organism evidence="12 13">
    <name type="scientific">Roseitalea porphyridii</name>
    <dbReference type="NCBI Taxonomy" id="1852022"/>
    <lineage>
        <taxon>Bacteria</taxon>
        <taxon>Pseudomonadati</taxon>
        <taxon>Pseudomonadota</taxon>
        <taxon>Alphaproteobacteria</taxon>
        <taxon>Hyphomicrobiales</taxon>
        <taxon>Ahrensiaceae</taxon>
        <taxon>Roseitalea</taxon>
    </lineage>
</organism>
<evidence type="ECO:0000313" key="13">
    <source>
        <dbReference type="Proteomes" id="UP000293719"/>
    </source>
</evidence>
<protein>
    <recommendedName>
        <fullName evidence="3">tRNA threonylcarbamoyladenosine biosynthesis protein TsaE</fullName>
    </recommendedName>
    <alternativeName>
        <fullName evidence="10">t(6)A37 threonylcarbamoyladenosine biosynthesis protein TsaE</fullName>
    </alternativeName>
</protein>
<evidence type="ECO:0000256" key="8">
    <source>
        <dbReference type="ARBA" id="ARBA00022840"/>
    </source>
</evidence>
<dbReference type="SUPFAM" id="SSF56112">
    <property type="entry name" value="Protein kinase-like (PK-like)"/>
    <property type="match status" value="1"/>
</dbReference>
<accession>A0A4P6V6U0</accession>
<dbReference type="NCBIfam" id="TIGR00150">
    <property type="entry name" value="T6A_YjeE"/>
    <property type="match status" value="1"/>
</dbReference>
<name>A0A4P6V6U0_9HYPH</name>
<keyword evidence="4" id="KW-0963">Cytoplasm</keyword>
<keyword evidence="8" id="KW-0067">ATP-binding</keyword>
<dbReference type="GO" id="GO:0005737">
    <property type="term" value="C:cytoplasm"/>
    <property type="evidence" value="ECO:0007669"/>
    <property type="project" value="UniProtKB-SubCell"/>
</dbReference>
<dbReference type="PIRSF" id="PIRSF036599">
    <property type="entry name" value="AtpPhos"/>
    <property type="match status" value="1"/>
</dbReference>
<dbReference type="AlphaFoldDB" id="A0A4P6V6U0"/>
<reference evidence="12 13" key="1">
    <citation type="journal article" date="2017" name="Int. J. Syst. Evol. Microbiol.">
        <title>Roseitalea porphyridii gen. nov., sp. nov., isolated from a red alga, and reclassification of Hoeflea suaedae Chung et al. 2013 as Pseudohoeflea suaedae gen. nov., comb. nov.</title>
        <authorList>
            <person name="Hyeon J.W."/>
            <person name="Jeong S.E."/>
            <person name="Baek K."/>
            <person name="Jeon C.O."/>
        </authorList>
    </citation>
    <scope>NUCLEOTIDE SEQUENCE [LARGE SCALE GENOMIC DNA]</scope>
    <source>
        <strain evidence="12 13">MA7-20</strain>
    </source>
</reference>
<dbReference type="Proteomes" id="UP000293719">
    <property type="component" value="Chromosome"/>
</dbReference>
<dbReference type="Gene3D" id="3.30.200.20">
    <property type="entry name" value="Phosphorylase Kinase, domain 1"/>
    <property type="match status" value="1"/>
</dbReference>
<dbReference type="Gene3D" id="3.40.50.300">
    <property type="entry name" value="P-loop containing nucleotide triphosphate hydrolases"/>
    <property type="match status" value="1"/>
</dbReference>
<dbReference type="Pfam" id="PF01636">
    <property type="entry name" value="APH"/>
    <property type="match status" value="1"/>
</dbReference>
<dbReference type="KEGG" id="rpod:E0E05_01465"/>
<dbReference type="PANTHER" id="PTHR33540">
    <property type="entry name" value="TRNA THREONYLCARBAMOYLADENOSINE BIOSYNTHESIS PROTEIN TSAE"/>
    <property type="match status" value="1"/>
</dbReference>
<evidence type="ECO:0000256" key="7">
    <source>
        <dbReference type="ARBA" id="ARBA00022741"/>
    </source>
</evidence>
<dbReference type="InterPro" id="IPR012180">
    <property type="entry name" value="Bifunc_ATPase/PTrfase"/>
</dbReference>
<dbReference type="GO" id="GO:0002949">
    <property type="term" value="P:tRNA threonylcarbamoyladenosine modification"/>
    <property type="evidence" value="ECO:0007669"/>
    <property type="project" value="InterPro"/>
</dbReference>
<keyword evidence="5" id="KW-0819">tRNA processing</keyword>
<keyword evidence="7" id="KW-0547">Nucleotide-binding</keyword>
<keyword evidence="12" id="KW-0808">Transferase</keyword>
<keyword evidence="9" id="KW-0460">Magnesium</keyword>
<dbReference type="Gene3D" id="3.90.1200.10">
    <property type="match status" value="1"/>
</dbReference>